<evidence type="ECO:0000259" key="1">
    <source>
        <dbReference type="Pfam" id="PF04028"/>
    </source>
</evidence>
<name>A0A1I5EIQ6_9HYPH</name>
<keyword evidence="3" id="KW-1185">Reference proteome</keyword>
<dbReference type="STRING" id="655353.SAMN04488056_103202"/>
<gene>
    <name evidence="2" type="ORF">SAMN04488056_103202</name>
</gene>
<dbReference type="EMBL" id="FOVR01000003">
    <property type="protein sequence ID" value="SFO11387.1"/>
    <property type="molecule type" value="Genomic_DNA"/>
</dbReference>
<dbReference type="OrthoDB" id="9810508at2"/>
<feature type="domain" description="DUF374" evidence="1">
    <location>
        <begin position="68"/>
        <end position="139"/>
    </location>
</feature>
<dbReference type="Proteomes" id="UP000199236">
    <property type="component" value="Unassembled WGS sequence"/>
</dbReference>
<accession>A0A1I5EIQ6</accession>
<organism evidence="2 3">
    <name type="scientific">Cohaesibacter marisflavi</name>
    <dbReference type="NCBI Taxonomy" id="655353"/>
    <lineage>
        <taxon>Bacteria</taxon>
        <taxon>Pseudomonadati</taxon>
        <taxon>Pseudomonadota</taxon>
        <taxon>Alphaproteobacteria</taxon>
        <taxon>Hyphomicrobiales</taxon>
        <taxon>Cohaesibacteraceae</taxon>
    </lineage>
</organism>
<dbReference type="AlphaFoldDB" id="A0A1I5EIQ6"/>
<dbReference type="CDD" id="cd07983">
    <property type="entry name" value="LPLAT_DUF374-like"/>
    <property type="match status" value="1"/>
</dbReference>
<sequence>MRELKKIFRSKPVLTLGGRLIALWLRLVHATNRMVNNPDEGYARVEGHYPAIVALWHGQHFMVPLVKRKNDPFKALVSRSGDGHLNSVAAEALGVDVVRGSGGRNRSKTLTKGGISALKNLVSCLREGIGVVMTVNVPKTGARECGLGVVTLAKLSGRPIIPAAYASSRRIDLDTWDKASVNLPFGKAAFIIGEPIYVSHEADEAELERMRQLVEAALNETTRKAYEALKH</sequence>
<reference evidence="2 3" key="1">
    <citation type="submission" date="2016-10" db="EMBL/GenBank/DDBJ databases">
        <authorList>
            <person name="de Groot N.N."/>
        </authorList>
    </citation>
    <scope>NUCLEOTIDE SEQUENCE [LARGE SCALE GENOMIC DNA]</scope>
    <source>
        <strain evidence="2 3">CGMCC 1.9157</strain>
    </source>
</reference>
<dbReference type="Pfam" id="PF04028">
    <property type="entry name" value="DUF374"/>
    <property type="match status" value="1"/>
</dbReference>
<evidence type="ECO:0000313" key="2">
    <source>
        <dbReference type="EMBL" id="SFO11387.1"/>
    </source>
</evidence>
<proteinExistence type="predicted"/>
<dbReference type="RefSeq" id="WP_139229231.1">
    <property type="nucleotide sequence ID" value="NZ_FOVR01000003.1"/>
</dbReference>
<dbReference type="InterPro" id="IPR007172">
    <property type="entry name" value="DUF374"/>
</dbReference>
<protein>
    <recommendedName>
        <fullName evidence="1">DUF374 domain-containing protein</fullName>
    </recommendedName>
</protein>
<evidence type="ECO:0000313" key="3">
    <source>
        <dbReference type="Proteomes" id="UP000199236"/>
    </source>
</evidence>